<dbReference type="Pfam" id="PF13419">
    <property type="entry name" value="HAD_2"/>
    <property type="match status" value="1"/>
</dbReference>
<dbReference type="AlphaFoldDB" id="V6LAB0"/>
<dbReference type="EMBL" id="KI546170">
    <property type="protein sequence ID" value="EST41327.1"/>
    <property type="molecule type" value="Genomic_DNA"/>
</dbReference>
<dbReference type="PANTHER" id="PTHR18901:SF38">
    <property type="entry name" value="PSEUDOURIDINE-5'-PHOSPHATASE"/>
    <property type="match status" value="1"/>
</dbReference>
<dbReference type="GO" id="GO:0016791">
    <property type="term" value="F:phosphatase activity"/>
    <property type="evidence" value="ECO:0007669"/>
    <property type="project" value="TreeGrafter"/>
</dbReference>
<dbReference type="Gene3D" id="1.10.150.240">
    <property type="entry name" value="Putative phosphatase, domain 2"/>
    <property type="match status" value="1"/>
</dbReference>
<dbReference type="InterPro" id="IPR023198">
    <property type="entry name" value="PGP-like_dom2"/>
</dbReference>
<dbReference type="Proteomes" id="UP000018208">
    <property type="component" value="Unassembled WGS sequence"/>
</dbReference>
<dbReference type="VEuPathDB" id="GiardiaDB:SS50377_26468"/>
<evidence type="ECO:0000313" key="3">
    <source>
        <dbReference type="Proteomes" id="UP000018208"/>
    </source>
</evidence>
<gene>
    <name evidence="1" type="ORF">SS50377_19039</name>
    <name evidence="2" type="ORF">SS50377_26468</name>
</gene>
<evidence type="ECO:0000313" key="2">
    <source>
        <dbReference type="EMBL" id="KAH0572258.1"/>
    </source>
</evidence>
<reference evidence="1 2" key="1">
    <citation type="journal article" date="2014" name="PLoS Genet.">
        <title>The Genome of Spironucleus salmonicida Highlights a Fish Pathogen Adapted to Fluctuating Environments.</title>
        <authorList>
            <person name="Xu F."/>
            <person name="Jerlstrom-Hultqvist J."/>
            <person name="Einarsson E."/>
            <person name="Astvaldsson A."/>
            <person name="Svard S.G."/>
            <person name="Andersson J.O."/>
        </authorList>
    </citation>
    <scope>NUCLEOTIDE SEQUENCE</scope>
    <source>
        <strain evidence="2">ATCC 50377</strain>
    </source>
</reference>
<keyword evidence="1" id="KW-0378">Hydrolase</keyword>
<dbReference type="PRINTS" id="PR00413">
    <property type="entry name" value="HADHALOGNASE"/>
</dbReference>
<dbReference type="EMBL" id="AUWU02000006">
    <property type="protein sequence ID" value="KAH0572258.1"/>
    <property type="molecule type" value="Genomic_DNA"/>
</dbReference>
<reference evidence="2" key="2">
    <citation type="submission" date="2020-12" db="EMBL/GenBank/DDBJ databases">
        <title>New Spironucleus salmonicida genome in near-complete chromosomes.</title>
        <authorList>
            <person name="Xu F."/>
            <person name="Kurt Z."/>
            <person name="Jimenez-Gonzalez A."/>
            <person name="Astvaldsson A."/>
            <person name="Andersson J.O."/>
            <person name="Svard S.G."/>
        </authorList>
    </citation>
    <scope>NUCLEOTIDE SEQUENCE</scope>
    <source>
        <strain evidence="2">ATCC 50377</strain>
    </source>
</reference>
<dbReference type="Gene3D" id="3.40.50.1000">
    <property type="entry name" value="HAD superfamily/HAD-like"/>
    <property type="match status" value="1"/>
</dbReference>
<dbReference type="CDD" id="cd07505">
    <property type="entry name" value="HAD_BPGM-like"/>
    <property type="match status" value="1"/>
</dbReference>
<dbReference type="SFLD" id="SFLDS00003">
    <property type="entry name" value="Haloacid_Dehalogenase"/>
    <property type="match status" value="1"/>
</dbReference>
<dbReference type="SFLD" id="SFLDG01129">
    <property type="entry name" value="C1.5:_HAD__Beta-PGM__Phosphata"/>
    <property type="match status" value="1"/>
</dbReference>
<dbReference type="NCBIfam" id="TIGR01509">
    <property type="entry name" value="HAD-SF-IA-v3"/>
    <property type="match status" value="1"/>
</dbReference>
<dbReference type="SUPFAM" id="SSF56784">
    <property type="entry name" value="HAD-like"/>
    <property type="match status" value="1"/>
</dbReference>
<evidence type="ECO:0000313" key="1">
    <source>
        <dbReference type="EMBL" id="EST41327.1"/>
    </source>
</evidence>
<name>V6LAB0_9EUKA</name>
<sequence>MHEKLSDIKYYVFDFDGTLTDSINIWETIDLQVYSQFNIPYDLEKHFQVTMGFSMFDIASWIIQYNKLSNVKPEQIMDAYRTHSESIFATQIKFVPGAEKFLNYLIAQNIPFGIATASPIYVIDAFLNNYQSIKKHVQAVVSCDDVGKSKPDPAVYLECMKRIGAEPSQCAVFEDSLHGLQGAVNSGCLVVGILTDKRMYDQKKHLCMIEIQSYEELF</sequence>
<protein>
    <submittedName>
        <fullName evidence="2">Beta-phosphoglucomutase</fullName>
    </submittedName>
    <submittedName>
        <fullName evidence="1">Hydrolase, haloacid dehalogenase-like family</fullName>
    </submittedName>
</protein>
<proteinExistence type="predicted"/>
<dbReference type="InterPro" id="IPR041492">
    <property type="entry name" value="HAD_2"/>
</dbReference>
<organism evidence="1">
    <name type="scientific">Spironucleus salmonicida</name>
    <dbReference type="NCBI Taxonomy" id="348837"/>
    <lineage>
        <taxon>Eukaryota</taxon>
        <taxon>Metamonada</taxon>
        <taxon>Diplomonadida</taxon>
        <taxon>Hexamitidae</taxon>
        <taxon>Hexamitinae</taxon>
        <taxon>Spironucleus</taxon>
    </lineage>
</organism>
<dbReference type="OrthoDB" id="40579at2759"/>
<dbReference type="InterPro" id="IPR023214">
    <property type="entry name" value="HAD_sf"/>
</dbReference>
<keyword evidence="3" id="KW-1185">Reference proteome</keyword>
<dbReference type="InterPro" id="IPR006439">
    <property type="entry name" value="HAD-SF_hydro_IA"/>
</dbReference>
<accession>V6LAB0</accession>
<dbReference type="PANTHER" id="PTHR18901">
    <property type="entry name" value="2-DEOXYGLUCOSE-6-PHOSPHATE PHOSPHATASE 2"/>
    <property type="match status" value="1"/>
</dbReference>
<dbReference type="InterPro" id="IPR036412">
    <property type="entry name" value="HAD-like_sf"/>
</dbReference>